<dbReference type="Pfam" id="PF00561">
    <property type="entry name" value="Abhydrolase_1"/>
    <property type="match status" value="1"/>
</dbReference>
<dbReference type="InterPro" id="IPR029058">
    <property type="entry name" value="AB_hydrolase_fold"/>
</dbReference>
<evidence type="ECO:0000313" key="3">
    <source>
        <dbReference type="Proteomes" id="UP000005631"/>
    </source>
</evidence>
<keyword evidence="3" id="KW-1185">Reference proteome</keyword>
<dbReference type="Gene3D" id="3.40.50.1820">
    <property type="entry name" value="alpha/beta hydrolase"/>
    <property type="match status" value="1"/>
</dbReference>
<protein>
    <submittedName>
        <fullName evidence="2">Lysophospholipase</fullName>
    </submittedName>
</protein>
<dbReference type="PANTHER" id="PTHR43265">
    <property type="entry name" value="ESTERASE ESTD"/>
    <property type="match status" value="1"/>
</dbReference>
<dbReference type="Proteomes" id="UP000005631">
    <property type="component" value="Chromosome"/>
</dbReference>
<dbReference type="InterPro" id="IPR000073">
    <property type="entry name" value="AB_hydrolase_1"/>
</dbReference>
<dbReference type="HOGENOM" id="CLU_033707_1_0_10"/>
<organism evidence="2 3">
    <name type="scientific">Owenweeksia hongkongensis (strain DSM 17368 / CIP 108786 / JCM 12287 / NRRL B-23963 / UST20020801)</name>
    <dbReference type="NCBI Taxonomy" id="926562"/>
    <lineage>
        <taxon>Bacteria</taxon>
        <taxon>Pseudomonadati</taxon>
        <taxon>Bacteroidota</taxon>
        <taxon>Flavobacteriia</taxon>
        <taxon>Flavobacteriales</taxon>
        <taxon>Owenweeksiaceae</taxon>
        <taxon>Owenweeksia</taxon>
    </lineage>
</organism>
<accession>G8R389</accession>
<dbReference type="OrthoDB" id="9809549at2"/>
<dbReference type="KEGG" id="oho:Oweho_3162"/>
<proteinExistence type="predicted"/>
<evidence type="ECO:0000259" key="1">
    <source>
        <dbReference type="Pfam" id="PF00561"/>
    </source>
</evidence>
<reference evidence="2 3" key="1">
    <citation type="journal article" date="2012" name="Stand. Genomic Sci.">
        <title>Genome sequence of the orange-pigmented seawater bacterium Owenweeksia hongkongensis type strain (UST20020801(T)).</title>
        <authorList>
            <person name="Riedel T."/>
            <person name="Held B."/>
            <person name="Nolan M."/>
            <person name="Lucas S."/>
            <person name="Lapidus A."/>
            <person name="Tice H."/>
            <person name="Del Rio T.G."/>
            <person name="Cheng J.F."/>
            <person name="Han C."/>
            <person name="Tapia R."/>
            <person name="Goodwin L.A."/>
            <person name="Pitluck S."/>
            <person name="Liolios K."/>
            <person name="Mavromatis K."/>
            <person name="Pagani I."/>
            <person name="Ivanova N."/>
            <person name="Mikhailova N."/>
            <person name="Pati A."/>
            <person name="Chen A."/>
            <person name="Palaniappan K."/>
            <person name="Rohde M."/>
            <person name="Tindall B.J."/>
            <person name="Detter J.C."/>
            <person name="Goker M."/>
            <person name="Woyke T."/>
            <person name="Bristow J."/>
            <person name="Eisen J.A."/>
            <person name="Markowitz V."/>
            <person name="Hugenholtz P."/>
            <person name="Klenk H.P."/>
            <person name="Kyrpides N.C."/>
        </authorList>
    </citation>
    <scope>NUCLEOTIDE SEQUENCE</scope>
    <source>
        <strain evidence="3">DSM 17368 / JCM 12287 / NRRL B-23963</strain>
    </source>
</reference>
<dbReference type="STRING" id="926562.Oweho_3162"/>
<dbReference type="eggNOG" id="COG1073">
    <property type="taxonomic scope" value="Bacteria"/>
</dbReference>
<dbReference type="RefSeq" id="WP_014203461.1">
    <property type="nucleotide sequence ID" value="NC_016599.1"/>
</dbReference>
<dbReference type="SUPFAM" id="SSF53474">
    <property type="entry name" value="alpha/beta-Hydrolases"/>
    <property type="match status" value="1"/>
</dbReference>
<dbReference type="GO" id="GO:0052689">
    <property type="term" value="F:carboxylic ester hydrolase activity"/>
    <property type="evidence" value="ECO:0007669"/>
    <property type="project" value="TreeGrafter"/>
</dbReference>
<dbReference type="EMBL" id="CP003156">
    <property type="protein sequence ID" value="AEV34114.1"/>
    <property type="molecule type" value="Genomic_DNA"/>
</dbReference>
<gene>
    <name evidence="2" type="ordered locus">Oweho_3162</name>
</gene>
<dbReference type="InterPro" id="IPR053145">
    <property type="entry name" value="AB_hydrolase_Est10"/>
</dbReference>
<dbReference type="AlphaFoldDB" id="G8R389"/>
<evidence type="ECO:0000313" key="2">
    <source>
        <dbReference type="EMBL" id="AEV34114.1"/>
    </source>
</evidence>
<name>G8R389_OWEHD</name>
<sequence>MKTVITSLFGIFLSLNFCLAQNVIRVEEELSFIWNKDTLYGTLLSQGKDSKKINKLPVMLIIPGSGPTDRDGNSQLIPGTNNSFKLLADSLLNHGIATFRYDKMGVGKSQFSGTEEDLRFEDNVDIASSAIQSLKKLGFKKIYIVGHSQGSLVGMLTAQQNKVKGFISLEGSGINAYILLQEQLKKNLPEEMQKSTLQKMDSIKNGYPVTKYNPALASLLRESLQPYLRSYFRYTPTEEIAKLKIPILIIQGGQDLQTTTKEGEMLKEAAPKAEYLYLKNMNHVLKMVDESEEQNRAAYTDPDFPLPKELVNKITNWVKSN</sequence>
<feature type="domain" description="AB hydrolase-1" evidence="1">
    <location>
        <begin position="79"/>
        <end position="194"/>
    </location>
</feature>
<dbReference type="PANTHER" id="PTHR43265:SF1">
    <property type="entry name" value="ESTERASE ESTD"/>
    <property type="match status" value="1"/>
</dbReference>